<dbReference type="InterPro" id="IPR002810">
    <property type="entry name" value="NfeD-like_C"/>
</dbReference>
<feature type="transmembrane region" description="Helical" evidence="1">
    <location>
        <begin position="54"/>
        <end position="71"/>
    </location>
</feature>
<dbReference type="EMBL" id="JBHSMG010000001">
    <property type="protein sequence ID" value="MFC5501553.1"/>
    <property type="molecule type" value="Genomic_DNA"/>
</dbReference>
<accession>A0ABW0NPH8</accession>
<evidence type="ECO:0000313" key="3">
    <source>
        <dbReference type="EMBL" id="MFC5501553.1"/>
    </source>
</evidence>
<keyword evidence="1" id="KW-1133">Transmembrane helix</keyword>
<keyword evidence="1" id="KW-0812">Transmembrane</keyword>
<dbReference type="RefSeq" id="WP_386739137.1">
    <property type="nucleotide sequence ID" value="NZ_JBHSMG010000001.1"/>
</dbReference>
<dbReference type="Gene3D" id="2.40.50.140">
    <property type="entry name" value="Nucleic acid-binding proteins"/>
    <property type="match status" value="1"/>
</dbReference>
<keyword evidence="4" id="KW-1185">Reference proteome</keyword>
<feature type="transmembrane region" description="Helical" evidence="1">
    <location>
        <begin position="6"/>
        <end position="24"/>
    </location>
</feature>
<comment type="caution">
    <text evidence="3">The sequence shown here is derived from an EMBL/GenBank/DDBJ whole genome shotgun (WGS) entry which is preliminary data.</text>
</comment>
<gene>
    <name evidence="3" type="ORF">ACFPJ4_04770</name>
</gene>
<dbReference type="Proteomes" id="UP001596039">
    <property type="component" value="Unassembled WGS sequence"/>
</dbReference>
<evidence type="ECO:0000256" key="1">
    <source>
        <dbReference type="SAM" id="Phobius"/>
    </source>
</evidence>
<keyword evidence="1" id="KW-0472">Membrane</keyword>
<dbReference type="InterPro" id="IPR012340">
    <property type="entry name" value="NA-bd_OB-fold"/>
</dbReference>
<reference evidence="4" key="1">
    <citation type="journal article" date="2019" name="Int. J. Syst. Evol. Microbiol.">
        <title>The Global Catalogue of Microorganisms (GCM) 10K type strain sequencing project: providing services to taxonomists for standard genome sequencing and annotation.</title>
        <authorList>
            <consortium name="The Broad Institute Genomics Platform"/>
            <consortium name="The Broad Institute Genome Sequencing Center for Infectious Disease"/>
            <person name="Wu L."/>
            <person name="Ma J."/>
        </authorList>
    </citation>
    <scope>NUCLEOTIDE SEQUENCE [LARGE SCALE GENOMIC DNA]</scope>
    <source>
        <strain evidence="4">CGMCC 4.6997</strain>
    </source>
</reference>
<proteinExistence type="predicted"/>
<sequence length="164" mass="17371">MQPDVLTSWAWVFWLALILVFLVIEVLSLSFVFLMLAVGSLGGLIAGLLGVPWYFEFVVAAVLSLLLLFFVRPPLLRLTHRGADPTRSNIPALIGTSATVVIAFDEGRGQVKLANGETWTARLADGVSAAPIEGDRLQVDAIDGATAVVSPPSAPSTSTEKSAP</sequence>
<dbReference type="Pfam" id="PF01957">
    <property type="entry name" value="NfeD"/>
    <property type="match status" value="1"/>
</dbReference>
<evidence type="ECO:0000313" key="4">
    <source>
        <dbReference type="Proteomes" id="UP001596039"/>
    </source>
</evidence>
<evidence type="ECO:0000259" key="2">
    <source>
        <dbReference type="Pfam" id="PF01957"/>
    </source>
</evidence>
<protein>
    <submittedName>
        <fullName evidence="3">NfeD family protein</fullName>
    </submittedName>
</protein>
<name>A0ABW0NPH8_9MICO</name>
<feature type="domain" description="NfeD-like C-terminal" evidence="2">
    <location>
        <begin position="92"/>
        <end position="151"/>
    </location>
</feature>
<organism evidence="3 4">
    <name type="scientific">Lysinimonas soli</name>
    <dbReference type="NCBI Taxonomy" id="1074233"/>
    <lineage>
        <taxon>Bacteria</taxon>
        <taxon>Bacillati</taxon>
        <taxon>Actinomycetota</taxon>
        <taxon>Actinomycetes</taxon>
        <taxon>Micrococcales</taxon>
        <taxon>Microbacteriaceae</taxon>
        <taxon>Lysinimonas</taxon>
    </lineage>
</organism>